<keyword evidence="3 11" id="KW-0812">Transmembrane</keyword>
<sequence>MAVQSLVKNLRDGAPAISEGSLAGRNTLWYSYLQASEPNQGLPQVFSKAYLDDQPIARYDSHTRKVEPLVSWMEKVEKEDPNQWKEGNEMLLVAEQVFRDELRSVWQNGGLHTWQAILGCELREDGRKEGFLHYGYNGMDFISFDKETLRWVTAQPQAQKVKEKWEDDPVWSQRNKIYLETCSEQLQRYLSYSKEALQSIEPPVGKVTYMAASDKVEILICQAYGFYPKEIQAIWKRGEEDCKYETLPRNVAPNLDGTYYVWLSIEIDPKERDLFSCHIQHESLQEPLVLAWKEDPDEKLQDWANRRLQVGLILAAVTVFILLASGMIWMKCRVKSRSQFVEGPDDM</sequence>
<dbReference type="Gene3D" id="2.60.40.10">
    <property type="entry name" value="Immunoglobulins"/>
    <property type="match status" value="1"/>
</dbReference>
<keyword evidence="9" id="KW-0325">Glycoprotein</keyword>
<reference evidence="14" key="1">
    <citation type="submission" date="2025-08" db="UniProtKB">
        <authorList>
            <consortium name="RefSeq"/>
        </authorList>
    </citation>
    <scope>IDENTIFICATION</scope>
    <source>
        <tissue evidence="14">Blood</tissue>
    </source>
</reference>
<dbReference type="InterPro" id="IPR013783">
    <property type="entry name" value="Ig-like_fold"/>
</dbReference>
<proteinExistence type="inferred from homology"/>
<keyword evidence="6 11" id="KW-1133">Transmembrane helix</keyword>
<evidence type="ECO:0000313" key="14">
    <source>
        <dbReference type="RefSeq" id="XP_034277728.1"/>
    </source>
</evidence>
<evidence type="ECO:0000256" key="4">
    <source>
        <dbReference type="ARBA" id="ARBA00022729"/>
    </source>
</evidence>
<keyword evidence="7 11" id="KW-0472">Membrane</keyword>
<evidence type="ECO:0000256" key="11">
    <source>
        <dbReference type="SAM" id="Phobius"/>
    </source>
</evidence>
<accession>A0A6P9C0K7</accession>
<dbReference type="SUPFAM" id="SSF48726">
    <property type="entry name" value="Immunoglobulin"/>
    <property type="match status" value="1"/>
</dbReference>
<feature type="domain" description="Ig-like" evidence="12">
    <location>
        <begin position="202"/>
        <end position="289"/>
    </location>
</feature>
<dbReference type="PANTHER" id="PTHR16675">
    <property type="entry name" value="MHC CLASS I-RELATED"/>
    <property type="match status" value="1"/>
</dbReference>
<dbReference type="GeneID" id="117668129"/>
<dbReference type="PRINTS" id="PR01638">
    <property type="entry name" value="MHCCLASSI"/>
</dbReference>
<evidence type="ECO:0000256" key="1">
    <source>
        <dbReference type="ARBA" id="ARBA00004479"/>
    </source>
</evidence>
<protein>
    <submittedName>
        <fullName evidence="14">Major histocompatibility complex class I-related gene protein-like isoform X1</fullName>
    </submittedName>
</protein>
<evidence type="ECO:0000256" key="8">
    <source>
        <dbReference type="ARBA" id="ARBA00023157"/>
    </source>
</evidence>
<dbReference type="Pfam" id="PF07654">
    <property type="entry name" value="C1-set"/>
    <property type="match status" value="1"/>
</dbReference>
<dbReference type="InterPro" id="IPR001039">
    <property type="entry name" value="MHC_I_a_a1/a2"/>
</dbReference>
<organism evidence="13 14">
    <name type="scientific">Pantherophis guttatus</name>
    <name type="common">Corn snake</name>
    <name type="synonym">Elaphe guttata</name>
    <dbReference type="NCBI Taxonomy" id="94885"/>
    <lineage>
        <taxon>Eukaryota</taxon>
        <taxon>Metazoa</taxon>
        <taxon>Chordata</taxon>
        <taxon>Craniata</taxon>
        <taxon>Vertebrata</taxon>
        <taxon>Euteleostomi</taxon>
        <taxon>Lepidosauria</taxon>
        <taxon>Squamata</taxon>
        <taxon>Bifurcata</taxon>
        <taxon>Unidentata</taxon>
        <taxon>Episquamata</taxon>
        <taxon>Toxicofera</taxon>
        <taxon>Serpentes</taxon>
        <taxon>Colubroidea</taxon>
        <taxon>Colubridae</taxon>
        <taxon>Colubrinae</taxon>
        <taxon>Pantherophis</taxon>
    </lineage>
</organism>
<evidence type="ECO:0000256" key="2">
    <source>
        <dbReference type="ARBA" id="ARBA00022451"/>
    </source>
</evidence>
<dbReference type="PROSITE" id="PS50835">
    <property type="entry name" value="IG_LIKE"/>
    <property type="match status" value="1"/>
</dbReference>
<evidence type="ECO:0000256" key="9">
    <source>
        <dbReference type="ARBA" id="ARBA00023180"/>
    </source>
</evidence>
<evidence type="ECO:0000256" key="10">
    <source>
        <dbReference type="RuleBase" id="RU004439"/>
    </source>
</evidence>
<dbReference type="AlphaFoldDB" id="A0A6P9C0K7"/>
<dbReference type="OrthoDB" id="8936120at2759"/>
<dbReference type="Gene3D" id="3.30.500.10">
    <property type="entry name" value="MHC class I-like antigen recognition-like"/>
    <property type="match status" value="1"/>
</dbReference>
<dbReference type="GO" id="GO:0002474">
    <property type="term" value="P:antigen processing and presentation of peptide antigen via MHC class I"/>
    <property type="evidence" value="ECO:0007669"/>
    <property type="project" value="UniProtKB-KW"/>
</dbReference>
<dbReference type="InterPro" id="IPR037055">
    <property type="entry name" value="MHC_I-like_Ag-recog_sf"/>
</dbReference>
<evidence type="ECO:0000256" key="5">
    <source>
        <dbReference type="ARBA" id="ARBA00022859"/>
    </source>
</evidence>
<evidence type="ECO:0000259" key="12">
    <source>
        <dbReference type="PROSITE" id="PS50835"/>
    </source>
</evidence>
<dbReference type="GO" id="GO:0042612">
    <property type="term" value="C:MHC class I protein complex"/>
    <property type="evidence" value="ECO:0007669"/>
    <property type="project" value="UniProtKB-KW"/>
</dbReference>
<dbReference type="InterPro" id="IPR036179">
    <property type="entry name" value="Ig-like_dom_sf"/>
</dbReference>
<dbReference type="FunFam" id="3.30.500.10:FF:000001">
    <property type="entry name" value="H-2 class I histocompatibility antigen, alpha chain"/>
    <property type="match status" value="1"/>
</dbReference>
<dbReference type="OMA" id="NNACELH"/>
<name>A0A6P9C0K7_PANGU</name>
<keyword evidence="8" id="KW-1015">Disulfide bond</keyword>
<feature type="transmembrane region" description="Helical" evidence="11">
    <location>
        <begin position="308"/>
        <end position="330"/>
    </location>
</feature>
<comment type="subcellular location">
    <subcellularLocation>
        <location evidence="1">Membrane</location>
        <topology evidence="1">Single-pass type I membrane protein</topology>
    </subcellularLocation>
</comment>
<keyword evidence="2" id="KW-0490">MHC I</keyword>
<dbReference type="Pfam" id="PF00129">
    <property type="entry name" value="MHC_I"/>
    <property type="match status" value="1"/>
</dbReference>
<dbReference type="SUPFAM" id="SSF54452">
    <property type="entry name" value="MHC antigen-recognition domain"/>
    <property type="match status" value="1"/>
</dbReference>
<gene>
    <name evidence="14" type="primary">LOC117668129</name>
</gene>
<evidence type="ECO:0000256" key="7">
    <source>
        <dbReference type="ARBA" id="ARBA00023136"/>
    </source>
</evidence>
<evidence type="ECO:0000256" key="6">
    <source>
        <dbReference type="ARBA" id="ARBA00022989"/>
    </source>
</evidence>
<keyword evidence="5" id="KW-0391">Immunity</keyword>
<keyword evidence="13" id="KW-1185">Reference proteome</keyword>
<dbReference type="RefSeq" id="XP_034277728.1">
    <property type="nucleotide sequence ID" value="XM_034421837.2"/>
</dbReference>
<dbReference type="InterPro" id="IPR011161">
    <property type="entry name" value="MHC_I-like_Ag-recog"/>
</dbReference>
<keyword evidence="4" id="KW-0732">Signal</keyword>
<dbReference type="InterPro" id="IPR011162">
    <property type="entry name" value="MHC_I/II-like_Ag-recog"/>
</dbReference>
<dbReference type="InterPro" id="IPR007110">
    <property type="entry name" value="Ig-like_dom"/>
</dbReference>
<dbReference type="InterPro" id="IPR003597">
    <property type="entry name" value="Ig_C1-set"/>
</dbReference>
<dbReference type="GO" id="GO:0009897">
    <property type="term" value="C:external side of plasma membrane"/>
    <property type="evidence" value="ECO:0007669"/>
    <property type="project" value="TreeGrafter"/>
</dbReference>
<evidence type="ECO:0000256" key="3">
    <source>
        <dbReference type="ARBA" id="ARBA00022692"/>
    </source>
</evidence>
<dbReference type="GO" id="GO:0005615">
    <property type="term" value="C:extracellular space"/>
    <property type="evidence" value="ECO:0007669"/>
    <property type="project" value="TreeGrafter"/>
</dbReference>
<dbReference type="InParanoid" id="A0A6P9C0K7"/>
<evidence type="ECO:0000313" key="13">
    <source>
        <dbReference type="Proteomes" id="UP001652622"/>
    </source>
</evidence>
<dbReference type="KEGG" id="pgut:117668129"/>
<dbReference type="InterPro" id="IPR050208">
    <property type="entry name" value="MHC_class-I_related"/>
</dbReference>
<dbReference type="PANTHER" id="PTHR16675:SF242">
    <property type="entry name" value="MAJOR HISTOCOMPATIBILITY COMPLEX CLASS I-RELATED GENE PROTEIN"/>
    <property type="match status" value="1"/>
</dbReference>
<dbReference type="GO" id="GO:0006955">
    <property type="term" value="P:immune response"/>
    <property type="evidence" value="ECO:0007669"/>
    <property type="project" value="TreeGrafter"/>
</dbReference>
<dbReference type="Proteomes" id="UP001652622">
    <property type="component" value="Unplaced"/>
</dbReference>
<comment type="similarity">
    <text evidence="10">Belongs to the MHC class I family.</text>
</comment>
<dbReference type="SMART" id="SM00407">
    <property type="entry name" value="IGc1"/>
    <property type="match status" value="1"/>
</dbReference>
<dbReference type="FunFam" id="2.60.40.10:FF:000204">
    <property type="entry name" value="Major histocompatibility complex, class I-related protein"/>
    <property type="match status" value="1"/>
</dbReference>